<feature type="region of interest" description="Disordered" evidence="1">
    <location>
        <begin position="112"/>
        <end position="140"/>
    </location>
</feature>
<sequence length="140" mass="15925">MRLDDHLMPTPSFVDLVRDVEKGKDLLEHHDLSFLSCEDSTYLKQFDNFDYTYFGSIGEARSNYSKDFSCDLTEEDVDDVDDDGDRIEDILDGGNGLEDEFEVVPDLGVEGVLDDVSRDEIEEGEEADSNRVKEVNVYPK</sequence>
<organism evidence="2 3">
    <name type="scientific">Oldenlandia corymbosa var. corymbosa</name>
    <dbReference type="NCBI Taxonomy" id="529605"/>
    <lineage>
        <taxon>Eukaryota</taxon>
        <taxon>Viridiplantae</taxon>
        <taxon>Streptophyta</taxon>
        <taxon>Embryophyta</taxon>
        <taxon>Tracheophyta</taxon>
        <taxon>Spermatophyta</taxon>
        <taxon>Magnoliopsida</taxon>
        <taxon>eudicotyledons</taxon>
        <taxon>Gunneridae</taxon>
        <taxon>Pentapetalae</taxon>
        <taxon>asterids</taxon>
        <taxon>lamiids</taxon>
        <taxon>Gentianales</taxon>
        <taxon>Rubiaceae</taxon>
        <taxon>Rubioideae</taxon>
        <taxon>Spermacoceae</taxon>
        <taxon>Hedyotis-Oldenlandia complex</taxon>
        <taxon>Oldenlandia</taxon>
    </lineage>
</organism>
<dbReference type="Proteomes" id="UP001161247">
    <property type="component" value="Chromosome 6"/>
</dbReference>
<name>A0AAV1DM33_OLDCO</name>
<evidence type="ECO:0000313" key="2">
    <source>
        <dbReference type="EMBL" id="CAI9108965.1"/>
    </source>
</evidence>
<dbReference type="AlphaFoldDB" id="A0AAV1DM33"/>
<evidence type="ECO:0000256" key="1">
    <source>
        <dbReference type="SAM" id="MobiDB-lite"/>
    </source>
</evidence>
<proteinExistence type="predicted"/>
<dbReference type="EMBL" id="OX459123">
    <property type="protein sequence ID" value="CAI9108965.1"/>
    <property type="molecule type" value="Genomic_DNA"/>
</dbReference>
<keyword evidence="3" id="KW-1185">Reference proteome</keyword>
<accession>A0AAV1DM33</accession>
<evidence type="ECO:0000313" key="3">
    <source>
        <dbReference type="Proteomes" id="UP001161247"/>
    </source>
</evidence>
<protein>
    <submittedName>
        <fullName evidence="2">OLC1v1008686C1</fullName>
    </submittedName>
</protein>
<gene>
    <name evidence="2" type="ORF">OLC1_LOCUS16947</name>
</gene>
<reference evidence="2" key="1">
    <citation type="submission" date="2023-03" db="EMBL/GenBank/DDBJ databases">
        <authorList>
            <person name="Julca I."/>
        </authorList>
    </citation>
    <scope>NUCLEOTIDE SEQUENCE</scope>
</reference>